<feature type="region of interest" description="Disordered" evidence="1">
    <location>
        <begin position="1"/>
        <end position="31"/>
    </location>
</feature>
<dbReference type="Proteomes" id="UP001497516">
    <property type="component" value="Chromosome 8"/>
</dbReference>
<sequence>MTSICLWGSAGDSNGEAVEPGKSRKRKKMSLSQNGCINSIPKTSAMQNLGLERAHYYGWPNTYTFTKAMAEMVIVDWWVRELD</sequence>
<keyword evidence="4" id="KW-1185">Reference proteome</keyword>
<name>A0AAV2GEF6_9ROSI</name>
<evidence type="ECO:0000313" key="4">
    <source>
        <dbReference type="Proteomes" id="UP001497516"/>
    </source>
</evidence>
<organism evidence="3 4">
    <name type="scientific">Linum trigynum</name>
    <dbReference type="NCBI Taxonomy" id="586398"/>
    <lineage>
        <taxon>Eukaryota</taxon>
        <taxon>Viridiplantae</taxon>
        <taxon>Streptophyta</taxon>
        <taxon>Embryophyta</taxon>
        <taxon>Tracheophyta</taxon>
        <taxon>Spermatophyta</taxon>
        <taxon>Magnoliopsida</taxon>
        <taxon>eudicotyledons</taxon>
        <taxon>Gunneridae</taxon>
        <taxon>Pentapetalae</taxon>
        <taxon>rosids</taxon>
        <taxon>fabids</taxon>
        <taxon>Malpighiales</taxon>
        <taxon>Linaceae</taxon>
        <taxon>Linum</taxon>
    </lineage>
</organism>
<dbReference type="InterPro" id="IPR013120">
    <property type="entry name" value="FAR_NAD-bd"/>
</dbReference>
<evidence type="ECO:0000259" key="2">
    <source>
        <dbReference type="Pfam" id="PF07993"/>
    </source>
</evidence>
<dbReference type="Pfam" id="PF07993">
    <property type="entry name" value="NAD_binding_4"/>
    <property type="match status" value="1"/>
</dbReference>
<dbReference type="EMBL" id="OZ034821">
    <property type="protein sequence ID" value="CAL1408597.1"/>
    <property type="molecule type" value="Genomic_DNA"/>
</dbReference>
<proteinExistence type="predicted"/>
<feature type="domain" description="Thioester reductase (TE)" evidence="2">
    <location>
        <begin position="29"/>
        <end position="76"/>
    </location>
</feature>
<dbReference type="AlphaFoldDB" id="A0AAV2GEF6"/>
<protein>
    <recommendedName>
        <fullName evidence="2">Thioester reductase (TE) domain-containing protein</fullName>
    </recommendedName>
</protein>
<evidence type="ECO:0000256" key="1">
    <source>
        <dbReference type="SAM" id="MobiDB-lite"/>
    </source>
</evidence>
<accession>A0AAV2GEF6</accession>
<gene>
    <name evidence="3" type="ORF">LTRI10_LOCUS48176</name>
</gene>
<reference evidence="3 4" key="1">
    <citation type="submission" date="2024-04" db="EMBL/GenBank/DDBJ databases">
        <authorList>
            <person name="Fracassetti M."/>
        </authorList>
    </citation>
    <scope>NUCLEOTIDE SEQUENCE [LARGE SCALE GENOMIC DNA]</scope>
</reference>
<evidence type="ECO:0000313" key="3">
    <source>
        <dbReference type="EMBL" id="CAL1408597.1"/>
    </source>
</evidence>